<dbReference type="EMBL" id="UGGQ01000006">
    <property type="protein sequence ID" value="STO15776.1"/>
    <property type="molecule type" value="Genomic_DNA"/>
</dbReference>
<protein>
    <submittedName>
        <fullName evidence="1">Uncharacterized protein</fullName>
    </submittedName>
</protein>
<comment type="caution">
    <text evidence="1">The sequence shown here is derived from an EMBL/GenBank/DDBJ whole genome shotgun (WGS) entry which is preliminary data.</text>
</comment>
<proteinExistence type="predicted"/>
<name>A0A8G2HR30_9ACTO</name>
<dbReference type="AlphaFoldDB" id="A0A8G2HR30"/>
<evidence type="ECO:0000313" key="1">
    <source>
        <dbReference type="EMBL" id="STO15776.1"/>
    </source>
</evidence>
<gene>
    <name evidence="1" type="ORF">NCTC11819_00318</name>
</gene>
<dbReference type="Proteomes" id="UP000255284">
    <property type="component" value="Unassembled WGS sequence"/>
</dbReference>
<accession>A0A8G2HR30</accession>
<evidence type="ECO:0000313" key="2">
    <source>
        <dbReference type="Proteomes" id="UP000255284"/>
    </source>
</evidence>
<reference evidence="1 2" key="1">
    <citation type="submission" date="2018-06" db="EMBL/GenBank/DDBJ databases">
        <authorList>
            <consortium name="Pathogen Informatics"/>
            <person name="Doyle S."/>
        </authorList>
    </citation>
    <scope>NUCLEOTIDE SEQUENCE [LARGE SCALE GENOMIC DNA]</scope>
    <source>
        <strain evidence="1 2">NCTC11819</strain>
    </source>
</reference>
<organism evidence="1 2">
    <name type="scientific">Mobiluncus mulieris</name>
    <dbReference type="NCBI Taxonomy" id="2052"/>
    <lineage>
        <taxon>Bacteria</taxon>
        <taxon>Bacillati</taxon>
        <taxon>Actinomycetota</taxon>
        <taxon>Actinomycetes</taxon>
        <taxon>Actinomycetales</taxon>
        <taxon>Actinomycetaceae</taxon>
        <taxon>Mobiluncus</taxon>
    </lineage>
</organism>
<sequence>MATSPLPILSQTHQASDFPRIFTAIFWHLLKFLSIANHSGLFTLPALIPFHEATPSVEI</sequence>